<evidence type="ECO:0000256" key="1">
    <source>
        <dbReference type="SAM" id="MobiDB-lite"/>
    </source>
</evidence>
<name>A0AA38F5Q3_TAXCH</name>
<organism evidence="2 3">
    <name type="scientific">Taxus chinensis</name>
    <name type="common">Chinese yew</name>
    <name type="synonym">Taxus wallichiana var. chinensis</name>
    <dbReference type="NCBI Taxonomy" id="29808"/>
    <lineage>
        <taxon>Eukaryota</taxon>
        <taxon>Viridiplantae</taxon>
        <taxon>Streptophyta</taxon>
        <taxon>Embryophyta</taxon>
        <taxon>Tracheophyta</taxon>
        <taxon>Spermatophyta</taxon>
        <taxon>Pinopsida</taxon>
        <taxon>Pinidae</taxon>
        <taxon>Conifers II</taxon>
        <taxon>Cupressales</taxon>
        <taxon>Taxaceae</taxon>
        <taxon>Taxus</taxon>
    </lineage>
</organism>
<evidence type="ECO:0000313" key="2">
    <source>
        <dbReference type="EMBL" id="KAH9289855.1"/>
    </source>
</evidence>
<sequence>MSQGSRNNPGRKGTKVREPGESGKFVPDGPKEWSGTSGPQVCEPVGSAEMRTNSSSGSLCDKVREPGDWENLSQTVQKKMGHVGREYADPS</sequence>
<comment type="caution">
    <text evidence="2">The sequence shown here is derived from an EMBL/GenBank/DDBJ whole genome shotgun (WGS) entry which is preliminary data.</text>
</comment>
<keyword evidence="3" id="KW-1185">Reference proteome</keyword>
<dbReference type="EMBL" id="JAHRHJ020003813">
    <property type="protein sequence ID" value="KAH9289855.1"/>
    <property type="molecule type" value="Genomic_DNA"/>
</dbReference>
<reference evidence="2 3" key="1">
    <citation type="journal article" date="2021" name="Nat. Plants">
        <title>The Taxus genome provides insights into paclitaxel biosynthesis.</title>
        <authorList>
            <person name="Xiong X."/>
            <person name="Gou J."/>
            <person name="Liao Q."/>
            <person name="Li Y."/>
            <person name="Zhou Q."/>
            <person name="Bi G."/>
            <person name="Li C."/>
            <person name="Du R."/>
            <person name="Wang X."/>
            <person name="Sun T."/>
            <person name="Guo L."/>
            <person name="Liang H."/>
            <person name="Lu P."/>
            <person name="Wu Y."/>
            <person name="Zhang Z."/>
            <person name="Ro D.K."/>
            <person name="Shang Y."/>
            <person name="Huang S."/>
            <person name="Yan J."/>
        </authorList>
    </citation>
    <scope>NUCLEOTIDE SEQUENCE [LARGE SCALE GENOMIC DNA]</scope>
    <source>
        <strain evidence="2">Ta-2019</strain>
    </source>
</reference>
<dbReference type="Proteomes" id="UP000824469">
    <property type="component" value="Unassembled WGS sequence"/>
</dbReference>
<evidence type="ECO:0000313" key="3">
    <source>
        <dbReference type="Proteomes" id="UP000824469"/>
    </source>
</evidence>
<gene>
    <name evidence="2" type="ORF">KI387_033972</name>
</gene>
<dbReference type="AlphaFoldDB" id="A0AA38F5Q3"/>
<feature type="region of interest" description="Disordered" evidence="1">
    <location>
        <begin position="1"/>
        <end position="91"/>
    </location>
</feature>
<protein>
    <submittedName>
        <fullName evidence="2">Uncharacterized protein</fullName>
    </submittedName>
</protein>
<proteinExistence type="predicted"/>
<accession>A0AA38F5Q3</accession>
<feature type="non-terminal residue" evidence="2">
    <location>
        <position position="91"/>
    </location>
</feature>